<feature type="domain" description="ABC transporter" evidence="4">
    <location>
        <begin position="3"/>
        <end position="229"/>
    </location>
</feature>
<dbReference type="InterPro" id="IPR017911">
    <property type="entry name" value="MacB-like_ATP-bd"/>
</dbReference>
<comment type="caution">
    <text evidence="5">The sequence shown here is derived from an EMBL/GenBank/DDBJ whole genome shotgun (WGS) entry which is preliminary data.</text>
</comment>
<reference evidence="5 6" key="2">
    <citation type="submission" date="2019-08" db="EMBL/GenBank/DDBJ databases">
        <authorList>
            <person name="Henke P."/>
        </authorList>
    </citation>
    <scope>NUCLEOTIDE SEQUENCE [LARGE SCALE GENOMIC DNA]</scope>
    <source>
        <strain evidence="5">Phe10_nw2017</strain>
    </source>
</reference>
<dbReference type="InterPro" id="IPR017871">
    <property type="entry name" value="ABC_transporter-like_CS"/>
</dbReference>
<dbReference type="SUPFAM" id="SSF52540">
    <property type="entry name" value="P-loop containing nucleoside triphosphate hydrolases"/>
    <property type="match status" value="1"/>
</dbReference>
<dbReference type="PANTHER" id="PTHR24220">
    <property type="entry name" value="IMPORT ATP-BINDING PROTEIN"/>
    <property type="match status" value="1"/>
</dbReference>
<dbReference type="InterPro" id="IPR003593">
    <property type="entry name" value="AAA+_ATPase"/>
</dbReference>
<evidence type="ECO:0000256" key="3">
    <source>
        <dbReference type="ARBA" id="ARBA00022840"/>
    </source>
</evidence>
<dbReference type="GO" id="GO:0022857">
    <property type="term" value="F:transmembrane transporter activity"/>
    <property type="evidence" value="ECO:0007669"/>
    <property type="project" value="TreeGrafter"/>
</dbReference>
<evidence type="ECO:0000313" key="5">
    <source>
        <dbReference type="EMBL" id="TWW12569.1"/>
    </source>
</evidence>
<keyword evidence="1" id="KW-0813">Transport</keyword>
<dbReference type="InterPro" id="IPR027417">
    <property type="entry name" value="P-loop_NTPase"/>
</dbReference>
<dbReference type="Proteomes" id="UP000321083">
    <property type="component" value="Unassembled WGS sequence"/>
</dbReference>
<keyword evidence="6" id="KW-1185">Reference proteome</keyword>
<proteinExistence type="predicted"/>
<dbReference type="PROSITE" id="PS50893">
    <property type="entry name" value="ABC_TRANSPORTER_2"/>
    <property type="match status" value="1"/>
</dbReference>
<evidence type="ECO:0000256" key="2">
    <source>
        <dbReference type="ARBA" id="ARBA00022741"/>
    </source>
</evidence>
<keyword evidence="2" id="KW-0547">Nucleotide-binding</keyword>
<sequence>MSLLLENIRKTYRQPEGGRLPVLGIEHFQLQRGEQAALIGSSGGGKTTLLNIIAGILTPDSGQVVIDGRDIVTMPEVVRDRYRASRIGIVFQTFNLLPAFTALENVMLGMTFSGRGVDQNFARELLQRVGLGHRLHHSPKRLSVGEQQRVAVARSLANKPVLLLADEPTANVDPANQQLILDLIRDSCRDHNVSLLLVTHSMEAAASFQRIERLQDFNRPELCAPERSA</sequence>
<organism evidence="5 6">
    <name type="scientific">Planctomyces bekefii</name>
    <dbReference type="NCBI Taxonomy" id="1653850"/>
    <lineage>
        <taxon>Bacteria</taxon>
        <taxon>Pseudomonadati</taxon>
        <taxon>Planctomycetota</taxon>
        <taxon>Planctomycetia</taxon>
        <taxon>Planctomycetales</taxon>
        <taxon>Planctomycetaceae</taxon>
        <taxon>Planctomyces</taxon>
    </lineage>
</organism>
<reference evidence="5 6" key="1">
    <citation type="submission" date="2019-08" db="EMBL/GenBank/DDBJ databases">
        <title>100 year-old enigma solved: identification of Planctomyces bekefii, the type genus and species of the phylum Planctomycetes.</title>
        <authorList>
            <person name="Svetlana D.N."/>
            <person name="Overmann J."/>
        </authorList>
    </citation>
    <scope>NUCLEOTIDE SEQUENCE [LARGE SCALE GENOMIC DNA]</scope>
    <source>
        <strain evidence="5">Phe10_nw2017</strain>
    </source>
</reference>
<dbReference type="InterPro" id="IPR015854">
    <property type="entry name" value="ABC_transpr_LolD-like"/>
</dbReference>
<dbReference type="GO" id="GO:0016887">
    <property type="term" value="F:ATP hydrolysis activity"/>
    <property type="evidence" value="ECO:0007669"/>
    <property type="project" value="InterPro"/>
</dbReference>
<dbReference type="EMBL" id="SRHE01000007">
    <property type="protein sequence ID" value="TWW12569.1"/>
    <property type="molecule type" value="Genomic_DNA"/>
</dbReference>
<accession>A0A5C6MHQ9</accession>
<dbReference type="Pfam" id="PF00005">
    <property type="entry name" value="ABC_tran"/>
    <property type="match status" value="1"/>
</dbReference>
<evidence type="ECO:0000259" key="4">
    <source>
        <dbReference type="PROSITE" id="PS50893"/>
    </source>
</evidence>
<dbReference type="GO" id="GO:0005886">
    <property type="term" value="C:plasma membrane"/>
    <property type="evidence" value="ECO:0007669"/>
    <property type="project" value="TreeGrafter"/>
</dbReference>
<dbReference type="PROSITE" id="PS00211">
    <property type="entry name" value="ABC_TRANSPORTER_1"/>
    <property type="match status" value="1"/>
</dbReference>
<dbReference type="GO" id="GO:0005524">
    <property type="term" value="F:ATP binding"/>
    <property type="evidence" value="ECO:0007669"/>
    <property type="project" value="UniProtKB-KW"/>
</dbReference>
<dbReference type="InterPro" id="IPR003439">
    <property type="entry name" value="ABC_transporter-like_ATP-bd"/>
</dbReference>
<dbReference type="Gene3D" id="3.40.50.300">
    <property type="entry name" value="P-loop containing nucleotide triphosphate hydrolases"/>
    <property type="match status" value="1"/>
</dbReference>
<gene>
    <name evidence="5" type="ORF">E3A20_00960</name>
</gene>
<dbReference type="SMART" id="SM00382">
    <property type="entry name" value="AAA"/>
    <property type="match status" value="1"/>
</dbReference>
<name>A0A5C6MHQ9_9PLAN</name>
<dbReference type="CDD" id="cd03255">
    <property type="entry name" value="ABC_MJ0796_LolCDE_FtsE"/>
    <property type="match status" value="1"/>
</dbReference>
<keyword evidence="3 5" id="KW-0067">ATP-binding</keyword>
<protein>
    <submittedName>
        <fullName evidence="5">ABC transporter ATP-binding protein</fullName>
    </submittedName>
</protein>
<dbReference type="PANTHER" id="PTHR24220:SF659">
    <property type="entry name" value="TRANSPORTER, PUTATIVE-RELATED"/>
    <property type="match status" value="1"/>
</dbReference>
<evidence type="ECO:0000256" key="1">
    <source>
        <dbReference type="ARBA" id="ARBA00022448"/>
    </source>
</evidence>
<evidence type="ECO:0000313" key="6">
    <source>
        <dbReference type="Proteomes" id="UP000321083"/>
    </source>
</evidence>
<dbReference type="AlphaFoldDB" id="A0A5C6MHQ9"/>